<sequence length="242" mass="26097">MAEPTSVAAPTAPEVSPCSPSVPLAIRIYRRIVACILAATLTFTFISSTAAILLVFRTIKALPLTLFFVAGWQSFQTSTFFPISLNLFGGSIVAFLRVSAIGAALIGIAVGSVTSMLMGTAALLASSRCRKHVRDYIDRAKAKHLAKDSDRPLIIKLSWNISTTAAQMSLGMLVSQWYGNDHIDTVISNPVRSVSCSVLGLILSEALMDKWVWSKYRAQLLEQDQSPAPAEQTPISLPDAKV</sequence>
<feature type="transmembrane region" description="Helical" evidence="1">
    <location>
        <begin position="103"/>
        <end position="125"/>
    </location>
</feature>
<feature type="transmembrane region" description="Helical" evidence="1">
    <location>
        <begin position="79"/>
        <end position="96"/>
    </location>
</feature>
<dbReference type="OrthoDB" id="10517156at2759"/>
<evidence type="ECO:0000313" key="2">
    <source>
        <dbReference type="EMBL" id="EKM55658.1"/>
    </source>
</evidence>
<dbReference type="KEGG" id="pco:PHACADRAFT_256439"/>
<proteinExistence type="predicted"/>
<gene>
    <name evidence="2" type="ORF">PHACADRAFT_256439</name>
</gene>
<accession>K5VVS9</accession>
<feature type="transmembrane region" description="Helical" evidence="1">
    <location>
        <begin position="32"/>
        <end position="59"/>
    </location>
</feature>
<keyword evidence="1" id="KW-0812">Transmembrane</keyword>
<dbReference type="GeneID" id="18916580"/>
<evidence type="ECO:0000313" key="3">
    <source>
        <dbReference type="Proteomes" id="UP000008370"/>
    </source>
</evidence>
<evidence type="ECO:0000256" key="1">
    <source>
        <dbReference type="SAM" id="Phobius"/>
    </source>
</evidence>
<dbReference type="EMBL" id="JH930472">
    <property type="protein sequence ID" value="EKM55658.1"/>
    <property type="molecule type" value="Genomic_DNA"/>
</dbReference>
<protein>
    <submittedName>
        <fullName evidence="2">Uncharacterized protein</fullName>
    </submittedName>
</protein>
<organism evidence="2 3">
    <name type="scientific">Phanerochaete carnosa (strain HHB-10118-sp)</name>
    <name type="common">White-rot fungus</name>
    <name type="synonym">Peniophora carnosa</name>
    <dbReference type="NCBI Taxonomy" id="650164"/>
    <lineage>
        <taxon>Eukaryota</taxon>
        <taxon>Fungi</taxon>
        <taxon>Dikarya</taxon>
        <taxon>Basidiomycota</taxon>
        <taxon>Agaricomycotina</taxon>
        <taxon>Agaricomycetes</taxon>
        <taxon>Polyporales</taxon>
        <taxon>Phanerochaetaceae</taxon>
        <taxon>Phanerochaete</taxon>
    </lineage>
</organism>
<name>K5VVS9_PHACS</name>
<reference evidence="2 3" key="1">
    <citation type="journal article" date="2012" name="BMC Genomics">
        <title>Comparative genomics of the white-rot fungi, Phanerochaete carnosa and P. chrysosporium, to elucidate the genetic basis of the distinct wood types they colonize.</title>
        <authorList>
            <person name="Suzuki H."/>
            <person name="MacDonald J."/>
            <person name="Syed K."/>
            <person name="Salamov A."/>
            <person name="Hori C."/>
            <person name="Aerts A."/>
            <person name="Henrissat B."/>
            <person name="Wiebenga A."/>
            <person name="vanKuyk P.A."/>
            <person name="Barry K."/>
            <person name="Lindquist E."/>
            <person name="LaButti K."/>
            <person name="Lapidus A."/>
            <person name="Lucas S."/>
            <person name="Coutinho P."/>
            <person name="Gong Y."/>
            <person name="Samejima M."/>
            <person name="Mahadevan R."/>
            <person name="Abou-Zaid M."/>
            <person name="de Vries R.P."/>
            <person name="Igarashi K."/>
            <person name="Yadav J.S."/>
            <person name="Grigoriev I.V."/>
            <person name="Master E.R."/>
        </authorList>
    </citation>
    <scope>NUCLEOTIDE SEQUENCE [LARGE SCALE GENOMIC DNA]</scope>
    <source>
        <strain evidence="2 3">HHB-10118-sp</strain>
    </source>
</reference>
<dbReference type="Proteomes" id="UP000008370">
    <property type="component" value="Unassembled WGS sequence"/>
</dbReference>
<dbReference type="HOGENOM" id="CLU_1147519_0_0_1"/>
<dbReference type="InParanoid" id="K5VVS9"/>
<keyword evidence="1" id="KW-0472">Membrane</keyword>
<dbReference type="RefSeq" id="XP_007395978.1">
    <property type="nucleotide sequence ID" value="XM_007395916.1"/>
</dbReference>
<keyword evidence="3" id="KW-1185">Reference proteome</keyword>
<dbReference type="AlphaFoldDB" id="K5VVS9"/>
<keyword evidence="1" id="KW-1133">Transmembrane helix</keyword>